<evidence type="ECO:0000256" key="9">
    <source>
        <dbReference type="SAM" id="Coils"/>
    </source>
</evidence>
<keyword evidence="6 7" id="KW-0143">Chaperone</keyword>
<dbReference type="PROSITE" id="PS00329">
    <property type="entry name" value="HSP70_2"/>
    <property type="match status" value="1"/>
</dbReference>
<evidence type="ECO:0000313" key="11">
    <source>
        <dbReference type="EMBL" id="QAA77284.1"/>
    </source>
</evidence>
<dbReference type="SUPFAM" id="SSF100920">
    <property type="entry name" value="Heat shock protein 70kD (HSP70), peptide-binding domain"/>
    <property type="match status" value="1"/>
</dbReference>
<evidence type="ECO:0000256" key="1">
    <source>
        <dbReference type="ARBA" id="ARBA00007381"/>
    </source>
</evidence>
<evidence type="ECO:0000256" key="10">
    <source>
        <dbReference type="SAM" id="MobiDB-lite"/>
    </source>
</evidence>
<dbReference type="Gene3D" id="3.30.420.40">
    <property type="match status" value="2"/>
</dbReference>
<dbReference type="PANTHER" id="PTHR19375">
    <property type="entry name" value="HEAT SHOCK PROTEIN 70KDA"/>
    <property type="match status" value="1"/>
</dbReference>
<evidence type="ECO:0000313" key="12">
    <source>
        <dbReference type="Proteomes" id="UP000287233"/>
    </source>
</evidence>
<dbReference type="InterPro" id="IPR012725">
    <property type="entry name" value="Chaperone_DnaK"/>
</dbReference>
<feature type="region of interest" description="Disordered" evidence="10">
    <location>
        <begin position="585"/>
        <end position="611"/>
    </location>
</feature>
<dbReference type="InterPro" id="IPR043129">
    <property type="entry name" value="ATPase_NBD"/>
</dbReference>
<dbReference type="Gene3D" id="2.60.34.10">
    <property type="entry name" value="Substrate Binding Domain Of DNAk, Chain A, domain 1"/>
    <property type="match status" value="1"/>
</dbReference>
<dbReference type="FunFam" id="1.20.1270.10:FF:000001">
    <property type="entry name" value="Molecular chaperone DnaK"/>
    <property type="match status" value="1"/>
</dbReference>
<dbReference type="Pfam" id="PF00012">
    <property type="entry name" value="HSP70"/>
    <property type="match status" value="1"/>
</dbReference>
<name>A0A410FW99_BIPS1</name>
<keyword evidence="3 7" id="KW-0547">Nucleotide-binding</keyword>
<keyword evidence="4 7" id="KW-0067">ATP-binding</keyword>
<dbReference type="AlphaFoldDB" id="A0A410FW99"/>
<protein>
    <recommendedName>
        <fullName evidence="7">Chaperone protein DnaK</fullName>
    </recommendedName>
    <alternativeName>
        <fullName evidence="7">HSP70</fullName>
    </alternativeName>
    <alternativeName>
        <fullName evidence="7">Heat shock 70 kDa protein</fullName>
    </alternativeName>
    <alternativeName>
        <fullName evidence="7">Heat shock protein 70</fullName>
    </alternativeName>
</protein>
<feature type="modified residue" description="Phosphothreonine; by autocatalysis" evidence="7">
    <location>
        <position position="181"/>
    </location>
</feature>
<evidence type="ECO:0000256" key="4">
    <source>
        <dbReference type="ARBA" id="ARBA00022840"/>
    </source>
</evidence>
<dbReference type="GO" id="GO:0005524">
    <property type="term" value="F:ATP binding"/>
    <property type="evidence" value="ECO:0007669"/>
    <property type="project" value="UniProtKB-UniRule"/>
</dbReference>
<dbReference type="EMBL" id="CP034928">
    <property type="protein sequence ID" value="QAA77284.1"/>
    <property type="molecule type" value="Genomic_DNA"/>
</dbReference>
<dbReference type="InterPro" id="IPR013126">
    <property type="entry name" value="Hsp_70_fam"/>
</dbReference>
<keyword evidence="2 7" id="KW-0597">Phosphoprotein</keyword>
<accession>A0A410FW99</accession>
<comment type="induction">
    <text evidence="7">By stress conditions e.g. heat shock.</text>
</comment>
<feature type="coiled-coil region" evidence="9">
    <location>
        <begin position="484"/>
        <end position="515"/>
    </location>
</feature>
<keyword evidence="9" id="KW-0175">Coiled coil</keyword>
<dbReference type="Gene3D" id="3.90.640.10">
    <property type="entry name" value="Actin, Chain A, domain 4"/>
    <property type="match status" value="1"/>
</dbReference>
<reference evidence="12" key="1">
    <citation type="submission" date="2018-12" db="EMBL/GenBank/DDBJ databases">
        <title>Complete genome sequence of an uncultured bacterium of the candidate phylum Bipolaricaulota.</title>
        <authorList>
            <person name="Kadnikov V.V."/>
            <person name="Mardanov A.V."/>
            <person name="Beletsky A.V."/>
            <person name="Frank Y.A."/>
            <person name="Karnachuk O.V."/>
            <person name="Ravin N.V."/>
        </authorList>
    </citation>
    <scope>NUCLEOTIDE SEQUENCE [LARGE SCALE GENOMIC DNA]</scope>
</reference>
<evidence type="ECO:0000256" key="5">
    <source>
        <dbReference type="ARBA" id="ARBA00023016"/>
    </source>
</evidence>
<dbReference type="InterPro" id="IPR018181">
    <property type="entry name" value="Heat_shock_70_CS"/>
</dbReference>
<dbReference type="InterPro" id="IPR029048">
    <property type="entry name" value="HSP70_C_sf"/>
</dbReference>
<evidence type="ECO:0000256" key="2">
    <source>
        <dbReference type="ARBA" id="ARBA00022553"/>
    </source>
</evidence>
<comment type="function">
    <text evidence="7">Acts as a chaperone.</text>
</comment>
<evidence type="ECO:0000256" key="3">
    <source>
        <dbReference type="ARBA" id="ARBA00022741"/>
    </source>
</evidence>
<sequence>MTDKEKIIGIDLGTTFSCGALVRGGRPEVLLNAEGERITPSAVAFTDSGEVLVGQLARRQAVLNPTRTVLSVKRKMGTDWRIKVTAGGRTEEYTPEQISAFILQKIKRDAEELLGTKITKAVITVPAYFNNLQRQATKDAGKIAGLEVLRIINEPTAAALAYGLDKNKEQKILVYDLGGGTFDVSILDIGEGVFEVVASDGDTQLGGDDFDRRIVEWLVAEFKADTGMDVRNDPQAMQRLRDAAEAAKKELSSRMEARISLPYLSADAKGPKHLERTLTRSKFEAMISDYLEKTMRIVDAALQAAKLGDKDIEQVVLVGGSTRIPKVQELVAAKFGKAKVNKDINPDEVVALGAAIQAAVLAGDMQSLVLLDVTPLTLSIETLGGVATPLIERNTTIPVEKTKTFTTADDFQTQVEIHVVQGERKMAADNKSLGRFQLTDLPPAPRGVPQIDVTFQIDADGILNVTAKDKATGKSASIEIRETSRLTEAEIERMRKDAEEHAEEDRRRVEEVETRNQADALVHTVEKTVGELGDKVPAAKRGEIEAAIRSLREKLDSRADVGAIRAGMEELKRLAGEVATAAYQAAGQTTRTDTGQPGTGDYIPYDKEDKE</sequence>
<dbReference type="Gene3D" id="1.20.1270.10">
    <property type="match status" value="1"/>
</dbReference>
<evidence type="ECO:0000256" key="8">
    <source>
        <dbReference type="RuleBase" id="RU003322"/>
    </source>
</evidence>
<proteinExistence type="evidence at transcript level"/>
<dbReference type="NCBIfam" id="TIGR02350">
    <property type="entry name" value="prok_dnaK"/>
    <property type="match status" value="1"/>
</dbReference>
<dbReference type="FunFam" id="3.90.640.10:FF:000003">
    <property type="entry name" value="Molecular chaperone DnaK"/>
    <property type="match status" value="1"/>
</dbReference>
<evidence type="ECO:0000256" key="7">
    <source>
        <dbReference type="HAMAP-Rule" id="MF_00332"/>
    </source>
</evidence>
<dbReference type="InterPro" id="IPR029047">
    <property type="entry name" value="HSP70_peptide-bd_sf"/>
</dbReference>
<dbReference type="FunFam" id="2.60.34.10:FF:000014">
    <property type="entry name" value="Chaperone protein DnaK HSP70"/>
    <property type="match status" value="1"/>
</dbReference>
<organism evidence="11 12">
    <name type="scientific">Bipolaricaulis sibiricus</name>
    <dbReference type="NCBI Taxonomy" id="2501609"/>
    <lineage>
        <taxon>Bacteria</taxon>
        <taxon>Candidatus Bipolaricaulota</taxon>
        <taxon>Candidatus Bipolaricaulia</taxon>
        <taxon>Candidatus Bipolaricaulales</taxon>
        <taxon>Candidatus Bipolaricaulaceae</taxon>
        <taxon>Candidatus Bipolaricaulis</taxon>
    </lineage>
</organism>
<dbReference type="KEGG" id="bih:BIP78_1518"/>
<dbReference type="PROSITE" id="PS00297">
    <property type="entry name" value="HSP70_1"/>
    <property type="match status" value="1"/>
</dbReference>
<dbReference type="GO" id="GO:0140662">
    <property type="term" value="F:ATP-dependent protein folding chaperone"/>
    <property type="evidence" value="ECO:0007669"/>
    <property type="project" value="InterPro"/>
</dbReference>
<dbReference type="GO" id="GO:0051082">
    <property type="term" value="F:unfolded protein binding"/>
    <property type="evidence" value="ECO:0007669"/>
    <property type="project" value="InterPro"/>
</dbReference>
<dbReference type="SUPFAM" id="SSF53067">
    <property type="entry name" value="Actin-like ATPase domain"/>
    <property type="match status" value="2"/>
</dbReference>
<gene>
    <name evidence="7" type="primary">dnaK</name>
    <name evidence="11" type="ORF">BIP78_1518</name>
</gene>
<dbReference type="Proteomes" id="UP000287233">
    <property type="component" value="Chromosome"/>
</dbReference>
<dbReference type="CDD" id="cd10234">
    <property type="entry name" value="ASKHA_NBD_HSP70_DnaK-like"/>
    <property type="match status" value="1"/>
</dbReference>
<dbReference type="PRINTS" id="PR00301">
    <property type="entry name" value="HEATSHOCK70"/>
</dbReference>
<dbReference type="FunFam" id="3.30.420.40:FF:000071">
    <property type="entry name" value="Molecular chaperone DnaK"/>
    <property type="match status" value="1"/>
</dbReference>
<dbReference type="PROSITE" id="PS01036">
    <property type="entry name" value="HSP70_3"/>
    <property type="match status" value="1"/>
</dbReference>
<evidence type="ECO:0000256" key="6">
    <source>
        <dbReference type="ARBA" id="ARBA00023186"/>
    </source>
</evidence>
<keyword evidence="5 7" id="KW-0346">Stress response</keyword>
<dbReference type="NCBIfam" id="NF001413">
    <property type="entry name" value="PRK00290.1"/>
    <property type="match status" value="1"/>
</dbReference>
<comment type="similarity">
    <text evidence="1 7 8">Belongs to the heat shock protein 70 family.</text>
</comment>
<dbReference type="HAMAP" id="MF_00332">
    <property type="entry name" value="DnaK"/>
    <property type="match status" value="1"/>
</dbReference>